<feature type="signal peptide" evidence="1">
    <location>
        <begin position="1"/>
        <end position="26"/>
    </location>
</feature>
<proteinExistence type="predicted"/>
<accession>A0ABS7SUX3</accession>
<keyword evidence="3" id="KW-1185">Reference proteome</keyword>
<dbReference type="EMBL" id="JAFBIL020000009">
    <property type="protein sequence ID" value="MBZ2209752.1"/>
    <property type="molecule type" value="Genomic_DNA"/>
</dbReference>
<dbReference type="Proteomes" id="UP000809349">
    <property type="component" value="Unassembled WGS sequence"/>
</dbReference>
<evidence type="ECO:0000313" key="3">
    <source>
        <dbReference type="Proteomes" id="UP000809349"/>
    </source>
</evidence>
<reference evidence="2 3" key="1">
    <citation type="submission" date="2021-01" db="EMBL/GenBank/DDBJ databases">
        <authorList>
            <person name="Ruan W."/>
            <person name="Khan S.A."/>
            <person name="Jeon C.O."/>
        </authorList>
    </citation>
    <scope>NUCLEOTIDE SEQUENCE [LARGE SCALE GENOMIC DNA]</scope>
    <source>
        <strain evidence="2 3">R798</strain>
    </source>
</reference>
<protein>
    <submittedName>
        <fullName evidence="2">Uncharacterized protein</fullName>
    </submittedName>
</protein>
<feature type="chain" id="PRO_5047016789" evidence="1">
    <location>
        <begin position="27"/>
        <end position="355"/>
    </location>
</feature>
<reference evidence="2 3" key="2">
    <citation type="submission" date="2021-08" db="EMBL/GenBank/DDBJ databases">
        <title>Massilia sp. R798.</title>
        <authorList>
            <person name="Baek J.H."/>
            <person name="Jung H.S."/>
            <person name="Kim K.R."/>
            <person name="Jeon C.O."/>
        </authorList>
    </citation>
    <scope>NUCLEOTIDE SEQUENCE [LARGE SCALE GENOMIC DNA]</scope>
    <source>
        <strain evidence="2 3">R798</strain>
    </source>
</reference>
<comment type="caution">
    <text evidence="2">The sequence shown here is derived from an EMBL/GenBank/DDBJ whole genome shotgun (WGS) entry which is preliminary data.</text>
</comment>
<sequence>MSRRAFATAQAVLIAATMALALPSLAAPAKARKKPQADAVDFAKLAQHRPRACAPDSDTVAGPAGWKEAPAQCVWQGRLQMRRWHASAVADACVAPPANWLAWQRPRIGVAPAAPGAAWHSAWKSHFVSGAGDGDIKRLAIVEMREPGVWTATEWTWSPSPRAATRRWQQGRWTLIAQAAAKGRVGAPSPATPLRNAWEKNLNGRAGEIAGDSWRWNSDGRCLRMTPMTASSAPLPLPHAREDARLEQRAAMQIQLARRHPGATFLMPFRLLDAPASAPRSGAKYAAIWTERTSVTGQLWIPQKSDDPPVRAQFSTPLPARYDTPSGLAASSGALRAIEHEMTGVADIWSADYER</sequence>
<gene>
    <name evidence="2" type="ORF">I4X03_021010</name>
</gene>
<evidence type="ECO:0000256" key="1">
    <source>
        <dbReference type="SAM" id="SignalP"/>
    </source>
</evidence>
<evidence type="ECO:0000313" key="2">
    <source>
        <dbReference type="EMBL" id="MBZ2209752.1"/>
    </source>
</evidence>
<organism evidence="2 3">
    <name type="scientific">Massilia soli</name>
    <dbReference type="NCBI Taxonomy" id="2792854"/>
    <lineage>
        <taxon>Bacteria</taxon>
        <taxon>Pseudomonadati</taxon>
        <taxon>Pseudomonadota</taxon>
        <taxon>Betaproteobacteria</taxon>
        <taxon>Burkholderiales</taxon>
        <taxon>Oxalobacteraceae</taxon>
        <taxon>Telluria group</taxon>
        <taxon>Massilia</taxon>
    </lineage>
</organism>
<name>A0ABS7SUX3_9BURK</name>
<keyword evidence="1" id="KW-0732">Signal</keyword>